<feature type="domain" description="J" evidence="3">
    <location>
        <begin position="3"/>
        <end position="80"/>
    </location>
</feature>
<feature type="repeat" description="TPR" evidence="2">
    <location>
        <begin position="114"/>
        <end position="147"/>
    </location>
</feature>
<proteinExistence type="predicted"/>
<evidence type="ECO:0000256" key="2">
    <source>
        <dbReference type="PROSITE-ProRule" id="PRU00339"/>
    </source>
</evidence>
<dbReference type="KEGG" id="ifn:GM661_01675"/>
<dbReference type="PROSITE" id="PS50005">
    <property type="entry name" value="TPR"/>
    <property type="match status" value="1"/>
</dbReference>
<name>A0A8A7KFX4_9FIRM</name>
<accession>A0A8A7KFX4</accession>
<dbReference type="InterPro" id="IPR036869">
    <property type="entry name" value="J_dom_sf"/>
</dbReference>
<evidence type="ECO:0000313" key="5">
    <source>
        <dbReference type="Proteomes" id="UP000665020"/>
    </source>
</evidence>
<dbReference type="SMART" id="SM00271">
    <property type="entry name" value="DnaJ"/>
    <property type="match status" value="1"/>
</dbReference>
<dbReference type="SUPFAM" id="SSF46565">
    <property type="entry name" value="Chaperone J-domain"/>
    <property type="match status" value="1"/>
</dbReference>
<keyword evidence="2" id="KW-0802">TPR repeat</keyword>
<dbReference type="RefSeq" id="WP_125987547.1">
    <property type="nucleotide sequence ID" value="NZ_CP046640.1"/>
</dbReference>
<dbReference type="CDD" id="cd06257">
    <property type="entry name" value="DnaJ"/>
    <property type="match status" value="1"/>
</dbReference>
<evidence type="ECO:0000259" key="3">
    <source>
        <dbReference type="PROSITE" id="PS50076"/>
    </source>
</evidence>
<reference evidence="4" key="1">
    <citation type="submission" date="2019-12" db="EMBL/GenBank/DDBJ databases">
        <authorList>
            <person name="zhang j."/>
            <person name="sun C.M."/>
        </authorList>
    </citation>
    <scope>NUCLEOTIDE SEQUENCE</scope>
    <source>
        <strain evidence="4">NS-1</strain>
    </source>
</reference>
<evidence type="ECO:0000256" key="1">
    <source>
        <dbReference type="ARBA" id="ARBA00022705"/>
    </source>
</evidence>
<dbReference type="SUPFAM" id="SSF48452">
    <property type="entry name" value="TPR-like"/>
    <property type="match status" value="1"/>
</dbReference>
<dbReference type="Gene3D" id="1.25.40.10">
    <property type="entry name" value="Tetratricopeptide repeat domain"/>
    <property type="match status" value="1"/>
</dbReference>
<keyword evidence="5" id="KW-1185">Reference proteome</keyword>
<sequence>MKNPYKTLGLSEGASKEEIRKAYKRLVKKYHPDKYANNPLSDLAEEKLEEINKAYNYLMKNKGYNQGQDNGYQSSSNRYSNNSYHTYAQIRELIKRGNIVQAEKILDSISQKDAEWFFLKGVISLQKGWYDQGYQQINRAVAMDPSNSEYRSTLNNLHQQNAAYRASGRNRGYGGADACDLCTCLCCSDCCCECLGGDLIACC</sequence>
<keyword evidence="1" id="KW-0235">DNA replication</keyword>
<dbReference type="PANTHER" id="PTHR24074">
    <property type="entry name" value="CO-CHAPERONE PROTEIN DJLA"/>
    <property type="match status" value="1"/>
</dbReference>
<dbReference type="AlphaFoldDB" id="A0A8A7KFX4"/>
<organism evidence="4 5">
    <name type="scientific">Iocasia fonsfrigidae</name>
    <dbReference type="NCBI Taxonomy" id="2682810"/>
    <lineage>
        <taxon>Bacteria</taxon>
        <taxon>Bacillati</taxon>
        <taxon>Bacillota</taxon>
        <taxon>Clostridia</taxon>
        <taxon>Halanaerobiales</taxon>
        <taxon>Halanaerobiaceae</taxon>
        <taxon>Iocasia</taxon>
    </lineage>
</organism>
<dbReference type="Pfam" id="PF00226">
    <property type="entry name" value="DnaJ"/>
    <property type="match status" value="1"/>
</dbReference>
<dbReference type="PROSITE" id="PS50076">
    <property type="entry name" value="DNAJ_2"/>
    <property type="match status" value="1"/>
</dbReference>
<dbReference type="InterPro" id="IPR011990">
    <property type="entry name" value="TPR-like_helical_dom_sf"/>
</dbReference>
<dbReference type="InterPro" id="IPR019734">
    <property type="entry name" value="TPR_rpt"/>
</dbReference>
<dbReference type="GO" id="GO:0006260">
    <property type="term" value="P:DNA replication"/>
    <property type="evidence" value="ECO:0007669"/>
    <property type="project" value="UniProtKB-KW"/>
</dbReference>
<dbReference type="PRINTS" id="PR00625">
    <property type="entry name" value="JDOMAIN"/>
</dbReference>
<evidence type="ECO:0000313" key="4">
    <source>
        <dbReference type="EMBL" id="QTL96772.1"/>
    </source>
</evidence>
<dbReference type="EMBL" id="CP046640">
    <property type="protein sequence ID" value="QTL96772.1"/>
    <property type="molecule type" value="Genomic_DNA"/>
</dbReference>
<gene>
    <name evidence="4" type="ORF">GM661_01675</name>
</gene>
<dbReference type="Gene3D" id="1.10.287.110">
    <property type="entry name" value="DnaJ domain"/>
    <property type="match status" value="1"/>
</dbReference>
<dbReference type="Proteomes" id="UP000665020">
    <property type="component" value="Chromosome"/>
</dbReference>
<dbReference type="InterPro" id="IPR001623">
    <property type="entry name" value="DnaJ_domain"/>
</dbReference>
<dbReference type="InterPro" id="IPR050817">
    <property type="entry name" value="DjlA_DnaK_co-chaperone"/>
</dbReference>
<protein>
    <submittedName>
        <fullName evidence="4">DnaJ domain-containing protein</fullName>
    </submittedName>
</protein>